<keyword evidence="2" id="KW-1185">Reference proteome</keyword>
<evidence type="ECO:0000313" key="2">
    <source>
        <dbReference type="Proteomes" id="UP000265663"/>
    </source>
</evidence>
<gene>
    <name evidence="1" type="ORF">GMOD_00007582</name>
</gene>
<dbReference type="AlphaFoldDB" id="A0A3M7MDK0"/>
<dbReference type="InterPro" id="IPR011990">
    <property type="entry name" value="TPR-like_helical_dom_sf"/>
</dbReference>
<dbReference type="Proteomes" id="UP000265663">
    <property type="component" value="Unassembled WGS sequence"/>
</dbReference>
<organism evidence="1 2">
    <name type="scientific">Pyrenophora seminiperda CCB06</name>
    <dbReference type="NCBI Taxonomy" id="1302712"/>
    <lineage>
        <taxon>Eukaryota</taxon>
        <taxon>Fungi</taxon>
        <taxon>Dikarya</taxon>
        <taxon>Ascomycota</taxon>
        <taxon>Pezizomycotina</taxon>
        <taxon>Dothideomycetes</taxon>
        <taxon>Pleosporomycetidae</taxon>
        <taxon>Pleosporales</taxon>
        <taxon>Pleosporineae</taxon>
        <taxon>Pleosporaceae</taxon>
        <taxon>Pyrenophora</taxon>
    </lineage>
</organism>
<sequence>MGANLDSTTMTETTSYKYDLGSFQRKITTSSSKAQTWFDRGLVWCYAFHHEESARCFERAIEEDSECAMAYWGLAFALGPNYNKPWDLFDEKELKATLGKINDANNRAKQFAPTVTELERALVNAVQVRVPKDLNETAFVACNKEYAEAMRLVYERFSDDLDVASLYADSLVCLSAWDLWDLKTGEPTPGARSLEAKAVLEKALQDSRSHGHPGIPHLYIHLMEMSKTPEAALVCADRLRKLSPDAGHLVHMPSHLDILVGDYRRAIDSNADACLADEKYVAEHGSTSFYMFYMMHNYHSLIYAAMFAGQSKVALDTVDRMEALLPVSLLRIESPPMADWLENFASVRVHVLVRFGRWEDLIRLEIPHDKQLHCVTTAMIHYGKGVAYAATGDIGNAEKERADLGAAVARIPASRICGDFPNRAQVVLQVGVAMLDGELEYRKGNYDMAFKHLETAIDLDDKLTYAEPWPWMQPTRHAYAALLMEQGRIEDAGAAYKADLGFDDSLPRARQHPNNVWALHGYHECLVKLGRKNEAGIVGQQLRVALAVADVTVKSSCFCRGSSPFDCRTLCAALSFVLCTCRSGVHGRPEANKPCKRAGWQRAIYLCRPQVHFSALMSRGPLAQPSGFHASALHMRYSMVADAPGILAAATRPTKTVLVRLCLLPPRGDFVPTQCRRPCT</sequence>
<evidence type="ECO:0000313" key="1">
    <source>
        <dbReference type="EMBL" id="RMZ72575.1"/>
    </source>
</evidence>
<dbReference type="PANTHER" id="PTHR45588:SF1">
    <property type="entry name" value="WW DOMAIN-CONTAINING PROTEIN"/>
    <property type="match status" value="1"/>
</dbReference>
<dbReference type="PANTHER" id="PTHR45588">
    <property type="entry name" value="TPR DOMAIN-CONTAINING PROTEIN"/>
    <property type="match status" value="1"/>
</dbReference>
<dbReference type="InterPro" id="IPR019734">
    <property type="entry name" value="TPR_rpt"/>
</dbReference>
<reference evidence="1 2" key="1">
    <citation type="journal article" date="2014" name="PLoS ONE">
        <title>De novo Genome Assembly of the Fungal Plant Pathogen Pyrenophora semeniperda.</title>
        <authorList>
            <person name="Soliai M.M."/>
            <person name="Meyer S.E."/>
            <person name="Udall J.A."/>
            <person name="Elzinga D.E."/>
            <person name="Hermansen R.A."/>
            <person name="Bodily P.M."/>
            <person name="Hart A.A."/>
            <person name="Coleman C.E."/>
        </authorList>
    </citation>
    <scope>NUCLEOTIDE SEQUENCE [LARGE SCALE GENOMIC DNA]</scope>
    <source>
        <strain evidence="1 2">CCB06</strain>
        <tissue evidence="1">Mycelium</tissue>
    </source>
</reference>
<dbReference type="SUPFAM" id="SSF48452">
    <property type="entry name" value="TPR-like"/>
    <property type="match status" value="2"/>
</dbReference>
<dbReference type="Gene3D" id="1.25.40.10">
    <property type="entry name" value="Tetratricopeptide repeat domain"/>
    <property type="match status" value="2"/>
</dbReference>
<dbReference type="EMBL" id="KE747833">
    <property type="protein sequence ID" value="RMZ72575.1"/>
    <property type="molecule type" value="Genomic_DNA"/>
</dbReference>
<dbReference type="SMART" id="SM00028">
    <property type="entry name" value="TPR"/>
    <property type="match status" value="2"/>
</dbReference>
<protein>
    <submittedName>
        <fullName evidence="1">Tpr domain</fullName>
    </submittedName>
</protein>
<accession>A0A3M7MDK0</accession>
<proteinExistence type="predicted"/>
<name>A0A3M7MDK0_9PLEO</name>
<dbReference type="OrthoDB" id="414774at2759"/>